<reference evidence="2" key="1">
    <citation type="submission" date="2009-01" db="EMBL/GenBank/DDBJ databases">
        <title>Complete sequence of Anaeromyxobacter dehalogenans 2CP-1.</title>
        <authorList>
            <consortium name="US DOE Joint Genome Institute"/>
            <person name="Lucas S."/>
            <person name="Copeland A."/>
            <person name="Lapidus A."/>
            <person name="Glavina del Rio T."/>
            <person name="Dalin E."/>
            <person name="Tice H."/>
            <person name="Bruce D."/>
            <person name="Goodwin L."/>
            <person name="Pitluck S."/>
            <person name="Saunders E."/>
            <person name="Brettin T."/>
            <person name="Detter J.C."/>
            <person name="Han C."/>
            <person name="Larimer F."/>
            <person name="Land M."/>
            <person name="Hauser L."/>
            <person name="Kyrpides N."/>
            <person name="Ovchinnikova G."/>
            <person name="Beliaev A.S."/>
            <person name="Richardson P."/>
        </authorList>
    </citation>
    <scope>NUCLEOTIDE SEQUENCE</scope>
    <source>
        <strain evidence="2">2CP-1</strain>
    </source>
</reference>
<evidence type="ECO:0000256" key="1">
    <source>
        <dbReference type="SAM" id="MobiDB-lite"/>
    </source>
</evidence>
<protein>
    <submittedName>
        <fullName evidence="2">Uncharacterized protein</fullName>
    </submittedName>
</protein>
<dbReference type="Proteomes" id="UP000007089">
    <property type="component" value="Chromosome"/>
</dbReference>
<gene>
    <name evidence="2" type="ordered locus">A2cp1_1448</name>
</gene>
<organism evidence="2 3">
    <name type="scientific">Anaeromyxobacter dehalogenans (strain ATCC BAA-258 / DSM 21875 / 2CP-1)</name>
    <dbReference type="NCBI Taxonomy" id="455488"/>
    <lineage>
        <taxon>Bacteria</taxon>
        <taxon>Pseudomonadati</taxon>
        <taxon>Myxococcota</taxon>
        <taxon>Myxococcia</taxon>
        <taxon>Myxococcales</taxon>
        <taxon>Cystobacterineae</taxon>
        <taxon>Anaeromyxobacteraceae</taxon>
        <taxon>Anaeromyxobacter</taxon>
    </lineage>
</organism>
<dbReference type="HOGENOM" id="CLU_2731126_0_0_7"/>
<dbReference type="AlphaFoldDB" id="B8JH90"/>
<accession>B8JH90</accession>
<evidence type="ECO:0000313" key="2">
    <source>
        <dbReference type="EMBL" id="ACL64792.1"/>
    </source>
</evidence>
<dbReference type="RefSeq" id="WP_012525404.1">
    <property type="nucleotide sequence ID" value="NC_011891.1"/>
</dbReference>
<name>B8JH90_ANAD2</name>
<feature type="compositionally biased region" description="Acidic residues" evidence="1">
    <location>
        <begin position="7"/>
        <end position="17"/>
    </location>
</feature>
<proteinExistence type="predicted"/>
<feature type="region of interest" description="Disordered" evidence="1">
    <location>
        <begin position="1"/>
        <end position="27"/>
    </location>
</feature>
<dbReference type="KEGG" id="acp:A2cp1_1448"/>
<keyword evidence="3" id="KW-1185">Reference proteome</keyword>
<sequence>MPIDRGYEDDDDVDQDEGSGRRFQDFDCPDCSANNPYDDGFGDGDEVRCFYCGQDFAVVVTEAGRLRLKTL</sequence>
<evidence type="ECO:0000313" key="3">
    <source>
        <dbReference type="Proteomes" id="UP000007089"/>
    </source>
</evidence>
<dbReference type="EMBL" id="CP001359">
    <property type="protein sequence ID" value="ACL64792.1"/>
    <property type="molecule type" value="Genomic_DNA"/>
</dbReference>